<dbReference type="OrthoDB" id="9797746at2"/>
<dbReference type="Proteomes" id="UP000272778">
    <property type="component" value="Unassembled WGS sequence"/>
</dbReference>
<protein>
    <submittedName>
        <fullName evidence="3">DUF4212 domain-containing protein</fullName>
    </submittedName>
</protein>
<keyword evidence="1" id="KW-0812">Transmembrane</keyword>
<dbReference type="NCBIfam" id="TIGR03647">
    <property type="entry name" value="Na_symport_sm"/>
    <property type="match status" value="1"/>
</dbReference>
<sequence length="121" mass="13420">MAAPQSTPQNNVNPLPEPPRVSEAMALAHKRYWRFNIVLIAVLMTIGFIVSFVVPFFASSLSSVRFAGFSLPFYVGAQGAIIVYVLLIAVYIVLMQRADRELQAAHEADLAIREAFKAPQR</sequence>
<keyword evidence="1" id="KW-1133">Transmembrane helix</keyword>
<keyword evidence="1" id="KW-0472">Membrane</keyword>
<evidence type="ECO:0000313" key="4">
    <source>
        <dbReference type="Proteomes" id="UP000272778"/>
    </source>
</evidence>
<accession>A0A3N6M833</accession>
<dbReference type="AlphaFoldDB" id="A0A3N6M833"/>
<keyword evidence="4" id="KW-1185">Reference proteome</keyword>
<evidence type="ECO:0000259" key="2">
    <source>
        <dbReference type="Pfam" id="PF13937"/>
    </source>
</evidence>
<gene>
    <name evidence="3" type="ORF">D1Y85_26135</name>
</gene>
<organism evidence="3 4">
    <name type="scientific">Paraburkholderia dinghuensis</name>
    <dbReference type="NCBI Taxonomy" id="2305225"/>
    <lineage>
        <taxon>Bacteria</taxon>
        <taxon>Pseudomonadati</taxon>
        <taxon>Pseudomonadota</taxon>
        <taxon>Betaproteobacteria</taxon>
        <taxon>Burkholderiales</taxon>
        <taxon>Burkholderiaceae</taxon>
        <taxon>Paraburkholderia</taxon>
    </lineage>
</organism>
<feature type="domain" description="Sodium symporter small subunit" evidence="2">
    <location>
        <begin position="29"/>
        <end position="103"/>
    </location>
</feature>
<comment type="caution">
    <text evidence="3">The sequence shown here is derived from an EMBL/GenBank/DDBJ whole genome shotgun (WGS) entry which is preliminary data.</text>
</comment>
<dbReference type="EMBL" id="RQIS01000034">
    <property type="protein sequence ID" value="RQG99808.1"/>
    <property type="molecule type" value="Genomic_DNA"/>
</dbReference>
<dbReference type="InterPro" id="IPR019886">
    <property type="entry name" value="Na_symporter_ssu"/>
</dbReference>
<name>A0A3N6M833_9BURK</name>
<feature type="transmembrane region" description="Helical" evidence="1">
    <location>
        <begin position="35"/>
        <end position="59"/>
    </location>
</feature>
<feature type="transmembrane region" description="Helical" evidence="1">
    <location>
        <begin position="71"/>
        <end position="94"/>
    </location>
</feature>
<proteinExistence type="predicted"/>
<dbReference type="Pfam" id="PF13937">
    <property type="entry name" value="DUF4212"/>
    <property type="match status" value="1"/>
</dbReference>
<evidence type="ECO:0000313" key="3">
    <source>
        <dbReference type="EMBL" id="RQG99808.1"/>
    </source>
</evidence>
<reference evidence="3 4" key="1">
    <citation type="submission" date="2018-11" db="EMBL/GenBank/DDBJ databases">
        <title>Paraburkholderia sp. DHOA04, isolated from soil.</title>
        <authorList>
            <person name="Gao Z.-H."/>
            <person name="Qiu L.-H."/>
            <person name="Fu J.-C."/>
        </authorList>
    </citation>
    <scope>NUCLEOTIDE SEQUENCE [LARGE SCALE GENOMIC DNA]</scope>
    <source>
        <strain evidence="3 4">DHOA04</strain>
    </source>
</reference>
<evidence type="ECO:0000256" key="1">
    <source>
        <dbReference type="SAM" id="Phobius"/>
    </source>
</evidence>